<evidence type="ECO:0000313" key="2">
    <source>
        <dbReference type="Proteomes" id="UP000316621"/>
    </source>
</evidence>
<proteinExistence type="predicted"/>
<protein>
    <submittedName>
        <fullName evidence="1">Uncharacterized protein</fullName>
    </submittedName>
</protein>
<evidence type="ECO:0000313" key="1">
    <source>
        <dbReference type="EMBL" id="RZC46950.1"/>
    </source>
</evidence>
<organism evidence="1 2">
    <name type="scientific">Papaver somniferum</name>
    <name type="common">Opium poppy</name>
    <dbReference type="NCBI Taxonomy" id="3469"/>
    <lineage>
        <taxon>Eukaryota</taxon>
        <taxon>Viridiplantae</taxon>
        <taxon>Streptophyta</taxon>
        <taxon>Embryophyta</taxon>
        <taxon>Tracheophyta</taxon>
        <taxon>Spermatophyta</taxon>
        <taxon>Magnoliopsida</taxon>
        <taxon>Ranunculales</taxon>
        <taxon>Papaveraceae</taxon>
        <taxon>Papaveroideae</taxon>
        <taxon>Papaver</taxon>
    </lineage>
</organism>
<sequence>MENKTSSPAHRGVVIIMKGLRRQAQLLRLQILKDDKIGSPTPNGEQIEG</sequence>
<accession>A0A4Y7IGV5</accession>
<dbReference type="Gramene" id="RZC46950">
    <property type="protein sequence ID" value="RZC46950"/>
    <property type="gene ID" value="C5167_039893"/>
</dbReference>
<dbReference type="EMBL" id="CM010715">
    <property type="protein sequence ID" value="RZC46950.1"/>
    <property type="molecule type" value="Genomic_DNA"/>
</dbReference>
<dbReference type="AlphaFoldDB" id="A0A4Y7IGV5"/>
<keyword evidence="2" id="KW-1185">Reference proteome</keyword>
<gene>
    <name evidence="1" type="ORF">C5167_039893</name>
</gene>
<dbReference type="Proteomes" id="UP000316621">
    <property type="component" value="Chromosome 1"/>
</dbReference>
<reference evidence="1 2" key="1">
    <citation type="journal article" date="2018" name="Science">
        <title>The opium poppy genome and morphinan production.</title>
        <authorList>
            <person name="Guo L."/>
            <person name="Winzer T."/>
            <person name="Yang X."/>
            <person name="Li Y."/>
            <person name="Ning Z."/>
            <person name="He Z."/>
            <person name="Teodor R."/>
            <person name="Lu Y."/>
            <person name="Bowser T.A."/>
            <person name="Graham I.A."/>
            <person name="Ye K."/>
        </authorList>
    </citation>
    <scope>NUCLEOTIDE SEQUENCE [LARGE SCALE GENOMIC DNA]</scope>
    <source>
        <strain evidence="2">cv. HN1</strain>
        <tissue evidence="1">Leaves</tissue>
    </source>
</reference>
<name>A0A4Y7IGV5_PAPSO</name>